<sequence>MTRLVPALLMTVAATAAAAGGTYDMAATGQGMTEREVFPIADGFMAASLKSTMQTSNLGDGHPFSGMDGHCSGHLVVRVPAASGSGVCHYVNAAGDTAVIQYVVHGLTQDGGMHGAWLALGGTGAMSGVQGGGSWINSAVSDAGAFDQSVSGAITLP</sequence>
<evidence type="ECO:0000313" key="2">
    <source>
        <dbReference type="EMBL" id="MBV2359822.1"/>
    </source>
</evidence>
<keyword evidence="1" id="KW-0732">Signal</keyword>
<organism evidence="2 3">
    <name type="scientific">Thalassococcus arenae</name>
    <dbReference type="NCBI Taxonomy" id="2851652"/>
    <lineage>
        <taxon>Bacteria</taxon>
        <taxon>Pseudomonadati</taxon>
        <taxon>Pseudomonadota</taxon>
        <taxon>Alphaproteobacteria</taxon>
        <taxon>Rhodobacterales</taxon>
        <taxon>Roseobacteraceae</taxon>
        <taxon>Thalassococcus</taxon>
    </lineage>
</organism>
<evidence type="ECO:0000313" key="3">
    <source>
        <dbReference type="Proteomes" id="UP001166293"/>
    </source>
</evidence>
<name>A0ABS6N822_9RHOB</name>
<comment type="caution">
    <text evidence="2">The sequence shown here is derived from an EMBL/GenBank/DDBJ whole genome shotgun (WGS) entry which is preliminary data.</text>
</comment>
<protein>
    <submittedName>
        <fullName evidence="2">Uncharacterized protein</fullName>
    </submittedName>
</protein>
<feature type="chain" id="PRO_5045757633" evidence="1">
    <location>
        <begin position="19"/>
        <end position="157"/>
    </location>
</feature>
<gene>
    <name evidence="2" type="ORF">KUH32_08555</name>
</gene>
<keyword evidence="3" id="KW-1185">Reference proteome</keyword>
<dbReference type="Proteomes" id="UP001166293">
    <property type="component" value="Unassembled WGS sequence"/>
</dbReference>
<evidence type="ECO:0000256" key="1">
    <source>
        <dbReference type="SAM" id="SignalP"/>
    </source>
</evidence>
<proteinExistence type="predicted"/>
<reference evidence="2" key="1">
    <citation type="submission" date="2021-06" db="EMBL/GenBank/DDBJ databases">
        <title>Thalassococcus sp. CAU 1522 isolated from sea sand, Republic of Korea.</title>
        <authorList>
            <person name="Kim W."/>
        </authorList>
    </citation>
    <scope>NUCLEOTIDE SEQUENCE</scope>
    <source>
        <strain evidence="2">CAU 1522</strain>
    </source>
</reference>
<feature type="signal peptide" evidence="1">
    <location>
        <begin position="1"/>
        <end position="18"/>
    </location>
</feature>
<dbReference type="RefSeq" id="WP_217777616.1">
    <property type="nucleotide sequence ID" value="NZ_JAHRWL010000001.1"/>
</dbReference>
<dbReference type="EMBL" id="JAHRWL010000001">
    <property type="protein sequence ID" value="MBV2359822.1"/>
    <property type="molecule type" value="Genomic_DNA"/>
</dbReference>
<accession>A0ABS6N822</accession>